<accession>A0A8K0TCM9</accession>
<dbReference type="EMBL" id="JAGPXD010000004">
    <property type="protein sequence ID" value="KAH7357676.1"/>
    <property type="molecule type" value="Genomic_DNA"/>
</dbReference>
<evidence type="ECO:0000313" key="2">
    <source>
        <dbReference type="Proteomes" id="UP000813385"/>
    </source>
</evidence>
<dbReference type="AlphaFoldDB" id="A0A8K0TCM9"/>
<dbReference type="Proteomes" id="UP000813385">
    <property type="component" value="Unassembled WGS sequence"/>
</dbReference>
<comment type="caution">
    <text evidence="1">The sequence shown here is derived from an EMBL/GenBank/DDBJ whole genome shotgun (WGS) entry which is preliminary data.</text>
</comment>
<organism evidence="1 2">
    <name type="scientific">Plectosphaerella cucumerina</name>
    <dbReference type="NCBI Taxonomy" id="40658"/>
    <lineage>
        <taxon>Eukaryota</taxon>
        <taxon>Fungi</taxon>
        <taxon>Dikarya</taxon>
        <taxon>Ascomycota</taxon>
        <taxon>Pezizomycotina</taxon>
        <taxon>Sordariomycetes</taxon>
        <taxon>Hypocreomycetidae</taxon>
        <taxon>Glomerellales</taxon>
        <taxon>Plectosphaerellaceae</taxon>
        <taxon>Plectosphaerella</taxon>
    </lineage>
</organism>
<proteinExistence type="predicted"/>
<evidence type="ECO:0000313" key="1">
    <source>
        <dbReference type="EMBL" id="KAH7357676.1"/>
    </source>
</evidence>
<gene>
    <name evidence="1" type="ORF">B0T11DRAFT_298891</name>
</gene>
<sequence>MTSRHVIGVLMVEWPDGQALPAQGCCRNHDKGMTSTPTCIPKVAVTAVYPAVLDAEDRGFTGIFTGGFERPLDISLSWADAADDGSSFTRRIWMRRAYHGRRRELAQAELLFAIRDAGQQKQKATALACLNSTTLPSLCRRSRPTGNRLVTVYVDVLVKAAQAVSSPLVVDGQKGKERAAEGKDNAVALGNARGIAAIEYGRAAHDARGHGGQDGFQRQTVDPERWSRAGMLRTVAPGGRPPNRRYFSPLLVNAILTVATFRRETERLWQAEEGGGGLLIIPTLILLDNWSKANDKEPRGYYYLSRGIEQAYGAADTIGAVCYTSISIYGRGWKGRTKTIKAGFIEDAKGVFYNLLDWADRIPSTIARLPECSPTSYRYIISFYYPVNKGILGDLIDRADIAGVYLPEEVLAVFRGVGEIYFRIPVAIIEEGRAYLSVDLVIAETDPSEAVMEWLGRAALLG</sequence>
<reference evidence="1" key="1">
    <citation type="journal article" date="2021" name="Nat. Commun.">
        <title>Genetic determinants of endophytism in the Arabidopsis root mycobiome.</title>
        <authorList>
            <person name="Mesny F."/>
            <person name="Miyauchi S."/>
            <person name="Thiergart T."/>
            <person name="Pickel B."/>
            <person name="Atanasova L."/>
            <person name="Karlsson M."/>
            <person name="Huettel B."/>
            <person name="Barry K.W."/>
            <person name="Haridas S."/>
            <person name="Chen C."/>
            <person name="Bauer D."/>
            <person name="Andreopoulos W."/>
            <person name="Pangilinan J."/>
            <person name="LaButti K."/>
            <person name="Riley R."/>
            <person name="Lipzen A."/>
            <person name="Clum A."/>
            <person name="Drula E."/>
            <person name="Henrissat B."/>
            <person name="Kohler A."/>
            <person name="Grigoriev I.V."/>
            <person name="Martin F.M."/>
            <person name="Hacquard S."/>
        </authorList>
    </citation>
    <scope>NUCLEOTIDE SEQUENCE</scope>
    <source>
        <strain evidence="1">MPI-CAGE-AT-0016</strain>
    </source>
</reference>
<protein>
    <submittedName>
        <fullName evidence="1">Uncharacterized protein</fullName>
    </submittedName>
</protein>
<name>A0A8K0TCM9_9PEZI</name>
<keyword evidence="2" id="KW-1185">Reference proteome</keyword>